<feature type="region of interest" description="Disordered" evidence="1">
    <location>
        <begin position="119"/>
        <end position="139"/>
    </location>
</feature>
<comment type="caution">
    <text evidence="2">The sequence shown here is derived from an EMBL/GenBank/DDBJ whole genome shotgun (WGS) entry which is preliminary data.</text>
</comment>
<dbReference type="EMBL" id="ATMH01004260">
    <property type="protein sequence ID" value="EPY30052.1"/>
    <property type="molecule type" value="Genomic_DNA"/>
</dbReference>
<feature type="compositionally biased region" description="Basic residues" evidence="1">
    <location>
        <begin position="127"/>
        <end position="139"/>
    </location>
</feature>
<dbReference type="EMBL" id="ATMH01001002">
    <property type="protein sequence ID" value="EPY35672.1"/>
    <property type="molecule type" value="Genomic_DNA"/>
</dbReference>
<accession>S9UGX8</accession>
<keyword evidence="4" id="KW-1185">Reference proteome</keyword>
<evidence type="ECO:0000313" key="3">
    <source>
        <dbReference type="EMBL" id="EPY35672.1"/>
    </source>
</evidence>
<sequence length="139" mass="16580">MLRFSRVVLKYKVNAFNPWKRRPGGLNLYGRPQMVNPAHFRGEHKRKNPDDPTQLLKTSHIILKRCRVCKRTQFVPLAEKDFYHTCCEGQTMKFYADMRTVLNSEQKLLAATRQWDFENDRPWSNPHRPRPKGRSKLKK</sequence>
<organism evidence="2 4">
    <name type="scientific">Strigomonas culicis</name>
    <dbReference type="NCBI Taxonomy" id="28005"/>
    <lineage>
        <taxon>Eukaryota</taxon>
        <taxon>Discoba</taxon>
        <taxon>Euglenozoa</taxon>
        <taxon>Kinetoplastea</taxon>
        <taxon>Metakinetoplastina</taxon>
        <taxon>Trypanosomatida</taxon>
        <taxon>Trypanosomatidae</taxon>
        <taxon>Strigomonadinae</taxon>
        <taxon>Strigomonas</taxon>
    </lineage>
</organism>
<evidence type="ECO:0000256" key="1">
    <source>
        <dbReference type="SAM" id="MobiDB-lite"/>
    </source>
</evidence>
<evidence type="ECO:0000313" key="2">
    <source>
        <dbReference type="EMBL" id="EPY30052.1"/>
    </source>
</evidence>
<dbReference type="AlphaFoldDB" id="S9UGX8"/>
<name>S9UGX8_9TRYP</name>
<evidence type="ECO:0000313" key="4">
    <source>
        <dbReference type="Proteomes" id="UP000015354"/>
    </source>
</evidence>
<proteinExistence type="predicted"/>
<dbReference type="OrthoDB" id="274767at2759"/>
<dbReference type="Proteomes" id="UP000015354">
    <property type="component" value="Unassembled WGS sequence"/>
</dbReference>
<reference evidence="2" key="2">
    <citation type="submission" date="2013-03" db="EMBL/GenBank/DDBJ databases">
        <authorList>
            <person name="Motta M.C.M."/>
            <person name="Martins A.C.A."/>
            <person name="Preta C.M.C.C."/>
            <person name="Silva R."/>
            <person name="de Souza S.S."/>
            <person name="Klein C.C."/>
            <person name="de Almeida L.G.P."/>
            <person name="Cunha O.L."/>
            <person name="Colabardini A.C."/>
            <person name="Lima B.A."/>
            <person name="Machado C.R."/>
            <person name="Soares C.M.A."/>
            <person name="de Menezes C.B.A."/>
            <person name="Bartolomeu D.C."/>
            <person name="Grisard E.C."/>
            <person name="Fantinatti-Garboggini F."/>
            <person name="Rodrigues-Luiz G.F."/>
            <person name="Wagner G."/>
            <person name="Goldman G.H."/>
            <person name="Fietto J.L.R."/>
            <person name="Ciapina L.P."/>
            <person name="Brocchi M."/>
            <person name="Elias M.C."/>
            <person name="Goldman M.H.S."/>
            <person name="Sagot M.-F."/>
            <person name="Pereira M."/>
            <person name="Stoco P.H."/>
            <person name="Teixeira S.M.R."/>
            <person name="de Mendonca-Neto R.P."/>
            <person name="Maciel T.E.F."/>
            <person name="Mendes T.A.O."/>
            <person name="Urmenyi T.P."/>
            <person name="Teixeira M.M.G."/>
            <person name="de Camargo E.F.P."/>
            <person name="de Sousa W."/>
            <person name="Schenkman S."/>
            <person name="de Vasconcelos A.T.R."/>
        </authorList>
    </citation>
    <scope>NUCLEOTIDE SEQUENCE</scope>
</reference>
<protein>
    <submittedName>
        <fullName evidence="2">Uncharacterized protein</fullName>
    </submittedName>
</protein>
<reference evidence="2 4" key="1">
    <citation type="journal article" date="2013" name="PLoS ONE">
        <title>Predicting the Proteins of Angomonas deanei, Strigomonas culicis and Their Respective Endosymbionts Reveals New Aspects of the Trypanosomatidae Family.</title>
        <authorList>
            <person name="Motta M.C."/>
            <person name="Martins A.C."/>
            <person name="de Souza S.S."/>
            <person name="Catta-Preta C.M."/>
            <person name="Silva R."/>
            <person name="Klein C.C."/>
            <person name="de Almeida L.G."/>
            <person name="de Lima Cunha O."/>
            <person name="Ciapina L.P."/>
            <person name="Brocchi M."/>
            <person name="Colabardini A.C."/>
            <person name="de Araujo Lima B."/>
            <person name="Machado C.R."/>
            <person name="de Almeida Soares C.M."/>
            <person name="Probst C.M."/>
            <person name="de Menezes C.B."/>
            <person name="Thompson C.E."/>
            <person name="Bartholomeu D.C."/>
            <person name="Gradia D.F."/>
            <person name="Pavoni D.P."/>
            <person name="Grisard E.C."/>
            <person name="Fantinatti-Garboggini F."/>
            <person name="Marchini F.K."/>
            <person name="Rodrigues-Luiz G.F."/>
            <person name="Wagner G."/>
            <person name="Goldman G.H."/>
            <person name="Fietto J.L."/>
            <person name="Elias M.C."/>
            <person name="Goldman M.H."/>
            <person name="Sagot M.F."/>
            <person name="Pereira M."/>
            <person name="Stoco P.H."/>
            <person name="de Mendonca-Neto R.P."/>
            <person name="Teixeira S.M."/>
            <person name="Maciel T.E."/>
            <person name="de Oliveira Mendes T.A."/>
            <person name="Urmenyi T.P."/>
            <person name="de Souza W."/>
            <person name="Schenkman S."/>
            <person name="de Vasconcelos A.T."/>
        </authorList>
    </citation>
    <scope>NUCLEOTIDE SEQUENCE [LARGE SCALE GENOMIC DNA]</scope>
</reference>
<gene>
    <name evidence="3" type="ORF">STCU_01002</name>
    <name evidence="2" type="ORF">STCU_04260</name>
</gene>